<dbReference type="InterPro" id="IPR045087">
    <property type="entry name" value="Cu-oxidase_fam"/>
</dbReference>
<evidence type="ECO:0000256" key="1">
    <source>
        <dbReference type="ARBA" id="ARBA00022723"/>
    </source>
</evidence>
<evidence type="ECO:0000259" key="4">
    <source>
        <dbReference type="Pfam" id="PF07732"/>
    </source>
</evidence>
<gene>
    <name evidence="5" type="ORF">RBB77_15380</name>
</gene>
<protein>
    <submittedName>
        <fullName evidence="5">Multicopper oxidase domain-containing protein</fullName>
    </submittedName>
</protein>
<dbReference type="PROSITE" id="PS00080">
    <property type="entry name" value="MULTICOPPER_OXIDASE2"/>
    <property type="match status" value="1"/>
</dbReference>
<dbReference type="EMBL" id="CP132942">
    <property type="protein sequence ID" value="XCB31823.1"/>
    <property type="molecule type" value="Genomic_DNA"/>
</dbReference>
<keyword evidence="2" id="KW-0560">Oxidoreductase</keyword>
<dbReference type="Pfam" id="PF07732">
    <property type="entry name" value="Cu-oxidase_3"/>
    <property type="match status" value="1"/>
</dbReference>
<reference evidence="5" key="1">
    <citation type="submission" date="2023-08" db="EMBL/GenBank/DDBJ databases">
        <authorList>
            <person name="Messyasz A."/>
            <person name="Mannisto M.K."/>
            <person name="Kerkhof L.J."/>
            <person name="Haggblom M."/>
        </authorList>
    </citation>
    <scope>NUCLEOTIDE SEQUENCE</scope>
    <source>
        <strain evidence="5">X5P6</strain>
    </source>
</reference>
<dbReference type="PROSITE" id="PS00079">
    <property type="entry name" value="MULTICOPPER_OXIDASE1"/>
    <property type="match status" value="1"/>
</dbReference>
<sequence length="518" mass="56907">MVEPKDLFSSHGILQVSFTYETRVDEYGNVLYCFMSEDGTQSPTLHVRPGDELLVKLRNALPPSTTPSFQKHAMAGMSTLPEFSISGQSHEASPNCGGMVMTDTSTNLHYHGTNTPPTCHQDEVIKTLINAGETFQYDVHFPLDEPPGLYWYHPHVHGISEAAVQGGASGAIIVEGIENINREVAGLPERTLIVRDNLVPGAPDADDVPAWDLSLNYIPVAYPEYKPVVIPAKPLQKQFWRVVNASADTILDLQVQYDGVAQDLEIVGIDGVPTGSQDGRSGVRTLSRKHFLLAPAARVEFILRAPPKSVKNATLLTLNVDTGPYGDNDPQRPLAAIKVSDAAKNPSLAVGAVSGPPPLHMRFEGLSEAKLVKQRKLYFSEVLSDPTDPNSPTNFFITVDGATPTLFDPDNPPAITTTQGSVEDWTIENHALENHEFHIHQIHFLVLERDGKPVEGEYRDMINVPYWNGSGPYPSVKLRMDFRGPDIGDFVYHCHILGHEDSGMMAIIRVLPQGRPTH</sequence>
<dbReference type="InterPro" id="IPR008972">
    <property type="entry name" value="Cupredoxin"/>
</dbReference>
<accession>A0AAU7ZMC0</accession>
<dbReference type="Gene3D" id="2.60.40.420">
    <property type="entry name" value="Cupredoxins - blue copper proteins"/>
    <property type="match status" value="3"/>
</dbReference>
<evidence type="ECO:0000256" key="2">
    <source>
        <dbReference type="ARBA" id="ARBA00023002"/>
    </source>
</evidence>
<dbReference type="Pfam" id="PF07731">
    <property type="entry name" value="Cu-oxidase_2"/>
    <property type="match status" value="1"/>
</dbReference>
<dbReference type="SUPFAM" id="SSF49503">
    <property type="entry name" value="Cupredoxins"/>
    <property type="match status" value="2"/>
</dbReference>
<dbReference type="InterPro" id="IPR002355">
    <property type="entry name" value="Cu_oxidase_Cu_BS"/>
</dbReference>
<dbReference type="PANTHER" id="PTHR11709:SF2">
    <property type="entry name" value="MULTICOPPER OXIDASE LPR1"/>
    <property type="match status" value="1"/>
</dbReference>
<dbReference type="InterPro" id="IPR011706">
    <property type="entry name" value="Cu-oxidase_C"/>
</dbReference>
<reference evidence="5" key="2">
    <citation type="journal article" date="2024" name="Environ. Microbiol.">
        <title>Genome analysis and description of Tunturibacter gen. nov. expands the diversity of Terriglobia in tundra soils.</title>
        <authorList>
            <person name="Messyasz A."/>
            <person name="Mannisto M.K."/>
            <person name="Kerkhof L.J."/>
            <person name="Haggblom M.M."/>
        </authorList>
    </citation>
    <scope>NUCLEOTIDE SEQUENCE</scope>
    <source>
        <strain evidence="5">X5P6</strain>
    </source>
</reference>
<dbReference type="AlphaFoldDB" id="A0AAU7ZMC0"/>
<dbReference type="GO" id="GO:0005507">
    <property type="term" value="F:copper ion binding"/>
    <property type="evidence" value="ECO:0007669"/>
    <property type="project" value="InterPro"/>
</dbReference>
<dbReference type="KEGG" id="tpsc:RBB77_15380"/>
<dbReference type="RefSeq" id="WP_353062666.1">
    <property type="nucleotide sequence ID" value="NZ_CP132942.1"/>
</dbReference>
<dbReference type="GO" id="GO:0016491">
    <property type="term" value="F:oxidoreductase activity"/>
    <property type="evidence" value="ECO:0007669"/>
    <property type="project" value="UniProtKB-KW"/>
</dbReference>
<dbReference type="InterPro" id="IPR033138">
    <property type="entry name" value="Cu_oxidase_CS"/>
</dbReference>
<dbReference type="PANTHER" id="PTHR11709">
    <property type="entry name" value="MULTI-COPPER OXIDASE"/>
    <property type="match status" value="1"/>
</dbReference>
<evidence type="ECO:0000313" key="5">
    <source>
        <dbReference type="EMBL" id="XCB31823.1"/>
    </source>
</evidence>
<feature type="domain" description="Plastocyanin-like" evidence="3">
    <location>
        <begin position="388"/>
        <end position="512"/>
    </location>
</feature>
<proteinExistence type="predicted"/>
<organism evidence="5">
    <name type="scientific">Tunturiibacter psychrotolerans</name>
    <dbReference type="NCBI Taxonomy" id="3069686"/>
    <lineage>
        <taxon>Bacteria</taxon>
        <taxon>Pseudomonadati</taxon>
        <taxon>Acidobacteriota</taxon>
        <taxon>Terriglobia</taxon>
        <taxon>Terriglobales</taxon>
        <taxon>Acidobacteriaceae</taxon>
        <taxon>Tunturiibacter</taxon>
    </lineage>
</organism>
<feature type="domain" description="Plastocyanin-like" evidence="4">
    <location>
        <begin position="103"/>
        <end position="175"/>
    </location>
</feature>
<name>A0AAU7ZMC0_9BACT</name>
<keyword evidence="1" id="KW-0479">Metal-binding</keyword>
<dbReference type="InterPro" id="IPR011707">
    <property type="entry name" value="Cu-oxidase-like_N"/>
</dbReference>
<dbReference type="CDD" id="cd13900">
    <property type="entry name" value="CuRO_3_Tth-MCO_like"/>
    <property type="match status" value="1"/>
</dbReference>
<evidence type="ECO:0000259" key="3">
    <source>
        <dbReference type="Pfam" id="PF07731"/>
    </source>
</evidence>